<dbReference type="Proteomes" id="UP000267208">
    <property type="component" value="Chromosome"/>
</dbReference>
<evidence type="ECO:0000259" key="1">
    <source>
        <dbReference type="Pfam" id="PF13406"/>
    </source>
</evidence>
<organism evidence="3 4">
    <name type="scientific">Companilactobacillus zhachilii</name>
    <dbReference type="NCBI Taxonomy" id="2304606"/>
    <lineage>
        <taxon>Bacteria</taxon>
        <taxon>Bacillati</taxon>
        <taxon>Bacillota</taxon>
        <taxon>Bacilli</taxon>
        <taxon>Lactobacillales</taxon>
        <taxon>Lactobacillaceae</taxon>
        <taxon>Companilactobacillus</taxon>
    </lineage>
</organism>
<keyword evidence="4" id="KW-1185">Reference proteome</keyword>
<dbReference type="RefSeq" id="WP_120142651.1">
    <property type="nucleotide sequence ID" value="NZ_CP031933.2"/>
</dbReference>
<dbReference type="InterPro" id="IPR031304">
    <property type="entry name" value="SLT_2"/>
</dbReference>
<evidence type="ECO:0000313" key="3">
    <source>
        <dbReference type="EMBL" id="AYE38402.1"/>
    </source>
</evidence>
<sequence length="1515" mass="165253">MSDIVVNKIFRLSAEDNVTPTLSRVSQSFDKLTKPKTTKFDISADESKVQQYASQLDGLSKTHQTKLEAIADKMGFDNFDSYMRTLPKDIQTELKAKFDKQAFESAKHDYDSLPKEKKTKLEAIAEQRGFTTYKAMYNAVPKEARTRLDFIANKGEFSEINREIAEITKPITKKVNVDSSSVDTATKKFGHLKEIIAGTFAGQMISNGVNQLTSGLKSATQAGMEYNKEQDTMKTVWTALTTEAPRDGKELVNYINSLSQHSIYAADTINEMAQSFYHVHSNVDETKRWTNSFVALGSTLHMSNSALAESGEMFAKIVAGGKAGSEDMAVMINRFPMFGEALQKATGKSMKELYAMSAAGKLSATQFTETLDYLGKKYSGGTQEAMTSYMGMGMYIHSRFSKLMGDIMSQTFDTTKSASGAIRDLLSDDAMQKYSKAIGSATGKVLNGIGDIIKYIDSHKETIMKIGKDVGEIASIFGKAIWNDIKSIMTTIAEKFGLVDKNAKSSADPLKTFESILSAIAKHKTAISNIAGALLAIKGFKMAKGVFDPLAKIAGIGDKNKGGLFTKIVGTGDNSQKVARKPVEFIGHWTWKGLKGFGRLIKTGGSKTLKFVGKWTWKGLKGAGGLIGKGASKATTYTVKAVVSGAGKVKDLALAGKDLAVAFGAKTIGALKTFGTTMMTLGKTALMNPYVDIALAVIGLGVAFYEAYKHIKPFRDAMNKLGGSIVKGVKTGIDGAKKLFTGKLGWEQAIGKETGKIGKNIQSGFKTGTDWVKKHKTEITASLVNPFAGVTAWFLKDTKTGKNVTKWVSGLEKSVKTSTKGKKGLGNNLTGIFKGVGDWLIKDKSTKKGFDKWMSGLESSVKNSTKGKKGLLSNLTGTFDGVAKWFNKDKKTKKAMQTWSDGLGKIFSGKKGFAKLFSDSLDSMTKSLRKSKFGKAWDGFWKDTQKTTTSWDKNISKWWSGFTKDFGKKWDKTWKDRKAGMHDTWKGMHSAYDDFTTGIGTWWSGFSKDFGKDWNQGWKDRKTDIHDRWKGMHTAYDDFTTGINTWWSGFKSSFKSGWDSFWKGVQKLFKDIFGTFKDLAHDAMKGVVGAINGGIGGINTVIKFFGGKAQSIAPIKYAGGVGYHPGGPALINDQKGPLFEEAFKNPGEPWRVIPKMRNVMVDLKPGATVVPATETAQRFAPSSVPHYANGVGGWIKGELSDMGSWVKDKLEGITDFLKDPLGNLTSVWDKATSKISQATKFGSTFAPPAGHYVVKQSINWVKDQLSKLKDKELEAQSVAGDPKAAQAWLPIVKKVLKDMGANPPNGIDWEAAAYVREIARESGGNAAIRQQISDKNSLAGNPAMGLLQFIPQTFMAYAVPGHTNILSGVDQIMATTNAYMHNGGWNRIGTGRQINFLANGGWMTSPTYLGNGNVAGEVAGEPEVVINPARPSALPLMNQLMYKMADFHPEFKSSNLMGNISSDIGQKLDAVINLLGSINGKNFAPEINVVRTSNNLNQQNQRDTAVYGYMQGNRQ</sequence>
<name>A0A386PSG8_9LACO</name>
<reference evidence="4" key="1">
    <citation type="submission" date="2018-08" db="EMBL/GenBank/DDBJ databases">
        <title>Genome of Lactobacillus sp. HBUAS52074.</title>
        <authorList>
            <person name="Guo Z."/>
            <person name="Zhang Z.D."/>
        </authorList>
    </citation>
    <scope>NUCLEOTIDE SEQUENCE [LARGE SCALE GENOMIC DNA]</scope>
    <source>
        <strain evidence="4">HBUAS52074</strain>
    </source>
</reference>
<dbReference type="NCBIfam" id="TIGR02675">
    <property type="entry name" value="tape_meas_nterm"/>
    <property type="match status" value="1"/>
</dbReference>
<dbReference type="InterPro" id="IPR013491">
    <property type="entry name" value="Tape_meas_N"/>
</dbReference>
<protein>
    <recommendedName>
        <fullName evidence="5">Transglycosylase SLT domain-containing protein</fullName>
    </recommendedName>
</protein>
<dbReference type="Pfam" id="PF20155">
    <property type="entry name" value="TMP_3"/>
    <property type="match status" value="1"/>
</dbReference>
<dbReference type="EMBL" id="CP031933">
    <property type="protein sequence ID" value="AYE38402.1"/>
    <property type="molecule type" value="Genomic_DNA"/>
</dbReference>
<evidence type="ECO:0000259" key="2">
    <source>
        <dbReference type="Pfam" id="PF20155"/>
    </source>
</evidence>
<proteinExistence type="predicted"/>
<dbReference type="SUPFAM" id="SSF53955">
    <property type="entry name" value="Lysozyme-like"/>
    <property type="match status" value="1"/>
</dbReference>
<gene>
    <name evidence="3" type="ORF">D1B17_07030</name>
</gene>
<evidence type="ECO:0000313" key="4">
    <source>
        <dbReference type="Proteomes" id="UP000267208"/>
    </source>
</evidence>
<dbReference type="Pfam" id="PF13406">
    <property type="entry name" value="SLT_2"/>
    <property type="match status" value="1"/>
</dbReference>
<feature type="domain" description="Transglycosylase SLT" evidence="1">
    <location>
        <begin position="1337"/>
        <end position="1388"/>
    </location>
</feature>
<evidence type="ECO:0008006" key="5">
    <source>
        <dbReference type="Google" id="ProtNLM"/>
    </source>
</evidence>
<feature type="domain" description="Tape measure protein N-terminal" evidence="2">
    <location>
        <begin position="217"/>
        <end position="408"/>
    </location>
</feature>
<dbReference type="KEGG" id="lzh:D1B17_07030"/>
<accession>A0A386PSG8</accession>
<dbReference type="OrthoDB" id="2137849at2"/>
<dbReference type="InterPro" id="IPR023346">
    <property type="entry name" value="Lysozyme-like_dom_sf"/>
</dbReference>